<gene>
    <name evidence="3" type="primary">orf136</name>
</gene>
<dbReference type="EMBL" id="KP691602">
    <property type="protein sequence ID" value="AJN90455.1"/>
    <property type="molecule type" value="Genomic_DNA"/>
</dbReference>
<dbReference type="RefSeq" id="YP_009123594.1">
    <property type="nucleotide sequence ID" value="NC_026571.1"/>
</dbReference>
<name>A0A0C5BWJ4_9CHLO</name>
<feature type="domain" description="Homing endonuclease LAGLIDADG" evidence="2">
    <location>
        <begin position="39"/>
        <end position="133"/>
    </location>
</feature>
<keyword evidence="3" id="KW-0496">Mitochondrion</keyword>
<dbReference type="PANTHER" id="PTHR36181">
    <property type="entry name" value="INTRON-ENCODED ENDONUCLEASE AI3-RELATED"/>
    <property type="match status" value="1"/>
</dbReference>
<evidence type="ECO:0000313" key="3">
    <source>
        <dbReference type="EMBL" id="AJN90455.1"/>
    </source>
</evidence>
<protein>
    <submittedName>
        <fullName evidence="3">Orf136 protein</fullName>
    </submittedName>
</protein>
<keyword evidence="1" id="KW-0812">Transmembrane</keyword>
<evidence type="ECO:0000256" key="1">
    <source>
        <dbReference type="SAM" id="Phobius"/>
    </source>
</evidence>
<organism evidence="3">
    <name type="scientific">Dunaliella viridis</name>
    <dbReference type="NCBI Taxonomy" id="140095"/>
    <lineage>
        <taxon>Eukaryota</taxon>
        <taxon>Viridiplantae</taxon>
        <taxon>Chlorophyta</taxon>
        <taxon>core chlorophytes</taxon>
        <taxon>Chlorophyceae</taxon>
        <taxon>CS clade</taxon>
        <taxon>Chlamydomonadales</taxon>
        <taxon>Dunaliellaceae</taxon>
        <taxon>Dunaliella</taxon>
    </lineage>
</organism>
<dbReference type="SUPFAM" id="SSF55608">
    <property type="entry name" value="Homing endonucleases"/>
    <property type="match status" value="1"/>
</dbReference>
<dbReference type="InterPro" id="IPR004860">
    <property type="entry name" value="LAGLIDADG_dom"/>
</dbReference>
<evidence type="ECO:0000259" key="2">
    <source>
        <dbReference type="Pfam" id="PF00961"/>
    </source>
</evidence>
<dbReference type="PANTHER" id="PTHR36181:SF2">
    <property type="entry name" value="INTRON-ENCODED ENDONUCLEASE AI3-RELATED"/>
    <property type="match status" value="1"/>
</dbReference>
<dbReference type="GeneID" id="23631494"/>
<dbReference type="Pfam" id="PF00961">
    <property type="entry name" value="LAGLIDADG_1"/>
    <property type="match status" value="1"/>
</dbReference>
<dbReference type="GO" id="GO:0004519">
    <property type="term" value="F:endonuclease activity"/>
    <property type="evidence" value="ECO:0007669"/>
    <property type="project" value="InterPro"/>
</dbReference>
<geneLocation type="mitochondrion" evidence="3"/>
<dbReference type="GO" id="GO:0005739">
    <property type="term" value="C:mitochondrion"/>
    <property type="evidence" value="ECO:0007669"/>
    <property type="project" value="UniProtKB-ARBA"/>
</dbReference>
<dbReference type="InterPro" id="IPR051289">
    <property type="entry name" value="LAGLIDADG_Endonuclease"/>
</dbReference>
<proteinExistence type="predicted"/>
<reference evidence="3" key="1">
    <citation type="journal article" date="2015" name="Genome Biol. Evol.">
        <title>Massive and widespread organelle genomic expansion in the green algal genus Dunaliella.</title>
        <authorList>
            <person name="Del Vasto M."/>
            <person name="Figueroa-Martinez F."/>
            <person name="Featherston J."/>
            <person name="Gonzalez M.A."/>
            <person name="Reyes-Prieto A."/>
            <person name="Durand P.M."/>
            <person name="Smith D.R."/>
        </authorList>
    </citation>
    <scope>NUCLEOTIDE SEQUENCE</scope>
    <source>
        <strain evidence="3">CCM-UDEC 002</strain>
    </source>
</reference>
<keyword evidence="1" id="KW-0472">Membrane</keyword>
<sequence length="136" mass="15519">MYGYCLGGTLNRSSLRRQLQGLYYFTNTSFSDEAFIQWLVGFTDGDGGFSFGSYNGVFTFDFKIGQSTYNKQVLSLIKEALGYDSITTADAKGDLLQYRIREHSVLINLIIPIFDSYPLFSTWAYAYNLFKEALRL</sequence>
<dbReference type="AlphaFoldDB" id="A0A0C5BWJ4"/>
<accession>A0A0C5BWJ4</accession>
<dbReference type="InterPro" id="IPR027434">
    <property type="entry name" value="Homing_endonucl"/>
</dbReference>
<dbReference type="Gene3D" id="3.10.28.10">
    <property type="entry name" value="Homing endonucleases"/>
    <property type="match status" value="1"/>
</dbReference>
<keyword evidence="1" id="KW-1133">Transmembrane helix</keyword>
<feature type="transmembrane region" description="Helical" evidence="1">
    <location>
        <begin position="105"/>
        <end position="126"/>
    </location>
</feature>